<dbReference type="OrthoDB" id="894625at2759"/>
<comment type="caution">
    <text evidence="5">The sequence shown here is derived from an EMBL/GenBank/DDBJ whole genome shotgun (WGS) entry which is preliminary data.</text>
</comment>
<organism evidence="5 6">
    <name type="scientific">Striga hermonthica</name>
    <name type="common">Purple witchweed</name>
    <name type="synonym">Buchnera hermonthica</name>
    <dbReference type="NCBI Taxonomy" id="68872"/>
    <lineage>
        <taxon>Eukaryota</taxon>
        <taxon>Viridiplantae</taxon>
        <taxon>Streptophyta</taxon>
        <taxon>Embryophyta</taxon>
        <taxon>Tracheophyta</taxon>
        <taxon>Spermatophyta</taxon>
        <taxon>Magnoliopsida</taxon>
        <taxon>eudicotyledons</taxon>
        <taxon>Gunneridae</taxon>
        <taxon>Pentapetalae</taxon>
        <taxon>asterids</taxon>
        <taxon>lamiids</taxon>
        <taxon>Lamiales</taxon>
        <taxon>Orobanchaceae</taxon>
        <taxon>Buchnereae</taxon>
        <taxon>Striga</taxon>
    </lineage>
</organism>
<evidence type="ECO:0000313" key="5">
    <source>
        <dbReference type="EMBL" id="CAA0813378.1"/>
    </source>
</evidence>
<dbReference type="AlphaFoldDB" id="A0A9N7R6B3"/>
<dbReference type="PANTHER" id="PTHR31623">
    <property type="entry name" value="F21J9.9"/>
    <property type="match status" value="1"/>
</dbReference>
<dbReference type="GO" id="GO:0016746">
    <property type="term" value="F:acyltransferase activity"/>
    <property type="evidence" value="ECO:0007669"/>
    <property type="project" value="UniProtKB-KW"/>
</dbReference>
<protein>
    <submittedName>
        <fullName evidence="5">HXXXD-type acyl-transferase family protein</fullName>
    </submittedName>
</protein>
<keyword evidence="2" id="KW-0808">Transferase</keyword>
<evidence type="ECO:0000256" key="2">
    <source>
        <dbReference type="ARBA" id="ARBA00022679"/>
    </source>
</evidence>
<name>A0A9N7R6B3_STRHE</name>
<sequence length="421" mass="46179">MEREIISTENVPPSSPTPQSQQRYNFSMLDQIVPSMLVPLVLCYPYPTDTASPDDPHSFAARSTNQLRRSLSVILTRFYPLAGRVNPDGQSIDCHDQGVPFTVVRFPATRLSDLLSKPDEALPRHLLPCPVTWDYEPGPGSSPALVQLSHFACGGAALSLVLWHKAADAATLGDGSVSMSEILKTGTSVMRRFVFDKASIEALKSSISGDMKNPTRVEAVSALFWRCFMAASFANGRADSVLTHAVNLRRRANPPFGPDCFGNFPGLAVATAQNRKELVGLGKLVGKMRSAVGKIDGEYVERMMGDGGLAGYRENQGLVWRDIPRDADMLSITSWCGFGFYEATDFGFGRPGWVTWFEAGGAPGLKFLNVVWLMDTRDGKGVEAWVVLDEKYMTVFEDDEDLRARAWRDPSPIANAGNFVQ</sequence>
<keyword evidence="6" id="KW-1185">Reference proteome</keyword>
<dbReference type="Gene3D" id="3.30.559.10">
    <property type="entry name" value="Chloramphenicol acetyltransferase-like domain"/>
    <property type="match status" value="2"/>
</dbReference>
<keyword evidence="3" id="KW-0012">Acyltransferase</keyword>
<dbReference type="InterPro" id="IPR023213">
    <property type="entry name" value="CAT-like_dom_sf"/>
</dbReference>
<dbReference type="Proteomes" id="UP001153555">
    <property type="component" value="Unassembled WGS sequence"/>
</dbReference>
<reference evidence="5" key="1">
    <citation type="submission" date="2019-12" db="EMBL/GenBank/DDBJ databases">
        <authorList>
            <person name="Scholes J."/>
        </authorList>
    </citation>
    <scope>NUCLEOTIDE SEQUENCE</scope>
</reference>
<evidence type="ECO:0000256" key="3">
    <source>
        <dbReference type="ARBA" id="ARBA00023315"/>
    </source>
</evidence>
<evidence type="ECO:0000313" key="6">
    <source>
        <dbReference type="Proteomes" id="UP001153555"/>
    </source>
</evidence>
<dbReference type="Pfam" id="PF02458">
    <property type="entry name" value="Transferase"/>
    <property type="match status" value="1"/>
</dbReference>
<accession>A0A9N7R6B3</accession>
<gene>
    <name evidence="5" type="ORF">SHERM_13937</name>
</gene>
<comment type="similarity">
    <text evidence="1">Belongs to the plant acyltransferase family.</text>
</comment>
<evidence type="ECO:0000256" key="1">
    <source>
        <dbReference type="ARBA" id="ARBA00009861"/>
    </source>
</evidence>
<dbReference type="PANTHER" id="PTHR31623:SF105">
    <property type="entry name" value="VINORINE SYNTHASE-LIKE"/>
    <property type="match status" value="1"/>
</dbReference>
<feature type="region of interest" description="Disordered" evidence="4">
    <location>
        <begin position="1"/>
        <end position="21"/>
    </location>
</feature>
<evidence type="ECO:0000256" key="4">
    <source>
        <dbReference type="SAM" id="MobiDB-lite"/>
    </source>
</evidence>
<dbReference type="EMBL" id="CACSLK010011313">
    <property type="protein sequence ID" value="CAA0813378.1"/>
    <property type="molecule type" value="Genomic_DNA"/>
</dbReference>
<proteinExistence type="inferred from homology"/>